<dbReference type="PANTHER" id="PTHR24072">
    <property type="entry name" value="RHO FAMILY GTPASE"/>
    <property type="match status" value="1"/>
</dbReference>
<evidence type="ECO:0000256" key="1">
    <source>
        <dbReference type="ARBA" id="ARBA00010142"/>
    </source>
</evidence>
<dbReference type="Proteomes" id="UP000681722">
    <property type="component" value="Unassembled WGS sequence"/>
</dbReference>
<dbReference type="Proteomes" id="UP000682733">
    <property type="component" value="Unassembled WGS sequence"/>
</dbReference>
<dbReference type="SMART" id="SM00175">
    <property type="entry name" value="RAB"/>
    <property type="match status" value="1"/>
</dbReference>
<evidence type="ECO:0000313" key="6">
    <source>
        <dbReference type="EMBL" id="CAF3522186.1"/>
    </source>
</evidence>
<dbReference type="EMBL" id="CAJOBC010001150">
    <property type="protein sequence ID" value="CAF3659372.1"/>
    <property type="molecule type" value="Genomic_DNA"/>
</dbReference>
<sequence>MDDHEPVKSSSHLKPKDSIRCLVVGDGAVGKTCLLHVYVNGTFPETYEPTVFDNYAVSIKHNKKHYNMELYDSAGQEEWDQLRMMMYPQTNVFLVCYSCVQPSSFDNVEKKWIPELQQYAPKALIILVCTMIDLRSNREHIERLKTVEKTHPINQQQGMNLARKTNCDGFIECSSIIQFNVNDVFTTVVSLFHKKGYRRLKRKSSSSEHRKLGNSCRTICCCTSSKQSTMDDE</sequence>
<name>A0A813XRP8_9BILA</name>
<dbReference type="Proteomes" id="UP000663829">
    <property type="component" value="Unassembled WGS sequence"/>
</dbReference>
<dbReference type="EMBL" id="CAJNOK010000313">
    <property type="protein sequence ID" value="CAF0744331.1"/>
    <property type="molecule type" value="Genomic_DNA"/>
</dbReference>
<comment type="similarity">
    <text evidence="1">Belongs to the small GTPase superfamily. Rho family.</text>
</comment>
<dbReference type="SUPFAM" id="SSF52540">
    <property type="entry name" value="P-loop containing nucleoside triphosphate hydrolases"/>
    <property type="match status" value="1"/>
</dbReference>
<dbReference type="InterPro" id="IPR027417">
    <property type="entry name" value="P-loop_NTPase"/>
</dbReference>
<dbReference type="SMART" id="SM00174">
    <property type="entry name" value="RHO"/>
    <property type="match status" value="1"/>
</dbReference>
<keyword evidence="2" id="KW-0547">Nucleotide-binding</keyword>
<evidence type="ECO:0000256" key="3">
    <source>
        <dbReference type="ARBA" id="ARBA00023134"/>
    </source>
</evidence>
<dbReference type="FunFam" id="3.40.50.300:FF:001179">
    <property type="entry name" value="Rho family GTPase"/>
    <property type="match status" value="1"/>
</dbReference>
<keyword evidence="8" id="KW-1185">Reference proteome</keyword>
<evidence type="ECO:0000313" key="5">
    <source>
        <dbReference type="EMBL" id="CAF0871986.1"/>
    </source>
</evidence>
<dbReference type="GO" id="GO:0005525">
    <property type="term" value="F:GTP binding"/>
    <property type="evidence" value="ECO:0007669"/>
    <property type="project" value="UniProtKB-KW"/>
</dbReference>
<dbReference type="EMBL" id="CAJOBA010000313">
    <property type="protein sequence ID" value="CAF3522186.1"/>
    <property type="molecule type" value="Genomic_DNA"/>
</dbReference>
<dbReference type="OrthoDB" id="25896at2759"/>
<dbReference type="PRINTS" id="PR00449">
    <property type="entry name" value="RASTRNSFRMNG"/>
</dbReference>
<dbReference type="AlphaFoldDB" id="A0A813XRP8"/>
<dbReference type="GO" id="GO:0007264">
    <property type="term" value="P:small GTPase-mediated signal transduction"/>
    <property type="evidence" value="ECO:0007669"/>
    <property type="project" value="InterPro"/>
</dbReference>
<dbReference type="EMBL" id="CAJNOQ010001149">
    <property type="protein sequence ID" value="CAF0871986.1"/>
    <property type="molecule type" value="Genomic_DNA"/>
</dbReference>
<dbReference type="InterPro" id="IPR005225">
    <property type="entry name" value="Small_GTP-bd"/>
</dbReference>
<comment type="caution">
    <text evidence="5">The sequence shown here is derived from an EMBL/GenBank/DDBJ whole genome shotgun (WGS) entry which is preliminary data.</text>
</comment>
<keyword evidence="3" id="KW-0342">GTP-binding</keyword>
<evidence type="ECO:0000313" key="8">
    <source>
        <dbReference type="Proteomes" id="UP000663829"/>
    </source>
</evidence>
<dbReference type="Proteomes" id="UP000677228">
    <property type="component" value="Unassembled WGS sequence"/>
</dbReference>
<dbReference type="CDD" id="cd00157">
    <property type="entry name" value="Rho"/>
    <property type="match status" value="1"/>
</dbReference>
<organism evidence="5 8">
    <name type="scientific">Didymodactylos carnosus</name>
    <dbReference type="NCBI Taxonomy" id="1234261"/>
    <lineage>
        <taxon>Eukaryota</taxon>
        <taxon>Metazoa</taxon>
        <taxon>Spiralia</taxon>
        <taxon>Gnathifera</taxon>
        <taxon>Rotifera</taxon>
        <taxon>Eurotatoria</taxon>
        <taxon>Bdelloidea</taxon>
        <taxon>Philodinida</taxon>
        <taxon>Philodinidae</taxon>
        <taxon>Didymodactylos</taxon>
    </lineage>
</organism>
<accession>A0A813XRP8</accession>
<evidence type="ECO:0000256" key="2">
    <source>
        <dbReference type="ARBA" id="ARBA00022741"/>
    </source>
</evidence>
<dbReference type="InterPro" id="IPR003578">
    <property type="entry name" value="Small_GTPase_Rho"/>
</dbReference>
<dbReference type="NCBIfam" id="TIGR00231">
    <property type="entry name" value="small_GTP"/>
    <property type="match status" value="1"/>
</dbReference>
<dbReference type="InterPro" id="IPR001806">
    <property type="entry name" value="Small_GTPase"/>
</dbReference>
<dbReference type="Pfam" id="PF00071">
    <property type="entry name" value="Ras"/>
    <property type="match status" value="1"/>
</dbReference>
<evidence type="ECO:0000313" key="4">
    <source>
        <dbReference type="EMBL" id="CAF0744331.1"/>
    </source>
</evidence>
<dbReference type="PROSITE" id="PS51421">
    <property type="entry name" value="RAS"/>
    <property type="match status" value="1"/>
</dbReference>
<gene>
    <name evidence="5" type="ORF">GPM918_LOCUS7148</name>
    <name evidence="4" type="ORF">OVA965_LOCUS1632</name>
    <name evidence="7" type="ORF">SRO942_LOCUS7154</name>
    <name evidence="6" type="ORF">TMI583_LOCUS1632</name>
</gene>
<dbReference type="SMART" id="SM00173">
    <property type="entry name" value="RAS"/>
    <property type="match status" value="1"/>
</dbReference>
<dbReference type="Gene3D" id="3.40.50.300">
    <property type="entry name" value="P-loop containing nucleotide triphosphate hydrolases"/>
    <property type="match status" value="1"/>
</dbReference>
<dbReference type="GO" id="GO:0003924">
    <property type="term" value="F:GTPase activity"/>
    <property type="evidence" value="ECO:0007669"/>
    <property type="project" value="InterPro"/>
</dbReference>
<reference evidence="5" key="1">
    <citation type="submission" date="2021-02" db="EMBL/GenBank/DDBJ databases">
        <authorList>
            <person name="Nowell W R."/>
        </authorList>
    </citation>
    <scope>NUCLEOTIDE SEQUENCE</scope>
</reference>
<dbReference type="PROSITE" id="PS51420">
    <property type="entry name" value="RHO"/>
    <property type="match status" value="1"/>
</dbReference>
<evidence type="ECO:0000313" key="7">
    <source>
        <dbReference type="EMBL" id="CAF3659372.1"/>
    </source>
</evidence>
<dbReference type="PROSITE" id="PS51419">
    <property type="entry name" value="RAB"/>
    <property type="match status" value="1"/>
</dbReference>
<protein>
    <submittedName>
        <fullName evidence="5">Uncharacterized protein</fullName>
    </submittedName>
</protein>
<proteinExistence type="inferred from homology"/>